<evidence type="ECO:0000313" key="15">
    <source>
        <dbReference type="EMBL" id="WRP16931.1"/>
    </source>
</evidence>
<evidence type="ECO:0000256" key="11">
    <source>
        <dbReference type="ARBA" id="ARBA00037847"/>
    </source>
</evidence>
<dbReference type="EMBL" id="CP141615">
    <property type="protein sequence ID" value="WRP16931.1"/>
    <property type="molecule type" value="Genomic_DNA"/>
</dbReference>
<name>A0ABZ1BVX0_9FIRM</name>
<reference evidence="15 16" key="1">
    <citation type="journal article" date="2024" name="Front. Microbiol.">
        <title>Novel thermophilic genera Geochorda gen. nov. and Carboxydochorda gen. nov. from the deep terrestrial subsurface reveal the ecophysiological diversity in the class Limnochordia.</title>
        <authorList>
            <person name="Karnachuk O.V."/>
            <person name="Lukina A.P."/>
            <person name="Avakyan M.R."/>
            <person name="Kadnikov V.V."/>
            <person name="Begmatov S."/>
            <person name="Beletsky A.V."/>
            <person name="Vlasova K.G."/>
            <person name="Novikov A.A."/>
            <person name="Shcherbakova V.A."/>
            <person name="Mardanov A.V."/>
            <person name="Ravin N.V."/>
        </authorList>
    </citation>
    <scope>NUCLEOTIDE SEQUENCE [LARGE SCALE GENOMIC DNA]</scope>
    <source>
        <strain evidence="15 16">L945</strain>
    </source>
</reference>
<keyword evidence="12" id="KW-1003">Cell membrane</keyword>
<evidence type="ECO:0000256" key="14">
    <source>
        <dbReference type="SAM" id="Coils"/>
    </source>
</evidence>
<dbReference type="NCBIfam" id="TIGR01144">
    <property type="entry name" value="ATP_synt_b"/>
    <property type="match status" value="1"/>
</dbReference>
<gene>
    <name evidence="12 15" type="primary">atpF</name>
    <name evidence="15" type="ORF">U7230_12685</name>
</gene>
<dbReference type="InterPro" id="IPR005864">
    <property type="entry name" value="ATP_synth_F0_bsu_bac"/>
</dbReference>
<comment type="similarity">
    <text evidence="1 12 13">Belongs to the ATPase B chain family.</text>
</comment>
<evidence type="ECO:0000256" key="5">
    <source>
        <dbReference type="ARBA" id="ARBA00022781"/>
    </source>
</evidence>
<evidence type="ECO:0000256" key="7">
    <source>
        <dbReference type="ARBA" id="ARBA00023065"/>
    </source>
</evidence>
<evidence type="ECO:0000256" key="3">
    <source>
        <dbReference type="ARBA" id="ARBA00022547"/>
    </source>
</evidence>
<evidence type="ECO:0000313" key="16">
    <source>
        <dbReference type="Proteomes" id="UP001332192"/>
    </source>
</evidence>
<evidence type="ECO:0000256" key="1">
    <source>
        <dbReference type="ARBA" id="ARBA00005513"/>
    </source>
</evidence>
<dbReference type="RefSeq" id="WP_324716203.1">
    <property type="nucleotide sequence ID" value="NZ_CP141615.1"/>
</dbReference>
<dbReference type="InterPro" id="IPR002146">
    <property type="entry name" value="ATP_synth_b/b'su_bac/chlpt"/>
</dbReference>
<protein>
    <recommendedName>
        <fullName evidence="12">ATP synthase subunit b</fullName>
    </recommendedName>
    <alternativeName>
        <fullName evidence="12">ATP synthase F(0) sector subunit b</fullName>
    </alternativeName>
    <alternativeName>
        <fullName evidence="12">ATPase subunit I</fullName>
    </alternativeName>
    <alternativeName>
        <fullName evidence="12">F-type ATPase subunit b</fullName>
        <shortName evidence="12">F-ATPase subunit b</shortName>
    </alternativeName>
</protein>
<keyword evidence="4 12" id="KW-0812">Transmembrane</keyword>
<dbReference type="PANTHER" id="PTHR33445:SF2">
    <property type="entry name" value="ATP SYNTHASE SUBUNIT B', CHLOROPLASTIC"/>
    <property type="match status" value="1"/>
</dbReference>
<keyword evidence="8 12" id="KW-0472">Membrane</keyword>
<evidence type="ECO:0000256" key="2">
    <source>
        <dbReference type="ARBA" id="ARBA00022448"/>
    </source>
</evidence>
<evidence type="ECO:0000256" key="4">
    <source>
        <dbReference type="ARBA" id="ARBA00022692"/>
    </source>
</evidence>
<evidence type="ECO:0000256" key="9">
    <source>
        <dbReference type="ARBA" id="ARBA00023310"/>
    </source>
</evidence>
<comment type="subunit">
    <text evidence="12">F-type ATPases have 2 components, F(1) - the catalytic core - and F(0) - the membrane proton channel. F(1) has five subunits: alpha(3), beta(3), gamma(1), delta(1), epsilon(1). F(0) has three main subunits: a(1), b(2) and c(10-14). The alpha and beta chains form an alternating ring which encloses part of the gamma chain. F(1) is attached to F(0) by a central stalk formed by the gamma and epsilon chains, while a peripheral stalk is formed by the delta and b chains.</text>
</comment>
<evidence type="ECO:0000256" key="6">
    <source>
        <dbReference type="ARBA" id="ARBA00022989"/>
    </source>
</evidence>
<accession>A0ABZ1BVX0</accession>
<comment type="function">
    <text evidence="12">Component of the F(0) channel, it forms part of the peripheral stalk, linking F(1) to F(0).</text>
</comment>
<evidence type="ECO:0000256" key="10">
    <source>
        <dbReference type="ARBA" id="ARBA00025198"/>
    </source>
</evidence>
<proteinExistence type="inferred from homology"/>
<evidence type="ECO:0000256" key="8">
    <source>
        <dbReference type="ARBA" id="ARBA00023136"/>
    </source>
</evidence>
<dbReference type="HAMAP" id="MF_01398">
    <property type="entry name" value="ATP_synth_b_bprime"/>
    <property type="match status" value="1"/>
</dbReference>
<dbReference type="CDD" id="cd06503">
    <property type="entry name" value="ATP-synt_Fo_b"/>
    <property type="match status" value="1"/>
</dbReference>
<comment type="subcellular location">
    <subcellularLocation>
        <location evidence="12">Cell membrane</location>
        <topology evidence="12">Single-pass membrane protein</topology>
    </subcellularLocation>
    <subcellularLocation>
        <location evidence="11">Endomembrane system</location>
        <topology evidence="11">Single-pass membrane protein</topology>
    </subcellularLocation>
</comment>
<keyword evidence="14" id="KW-0175">Coiled coil</keyword>
<dbReference type="Proteomes" id="UP001332192">
    <property type="component" value="Chromosome"/>
</dbReference>
<keyword evidence="6 12" id="KW-1133">Transmembrane helix</keyword>
<dbReference type="Pfam" id="PF00430">
    <property type="entry name" value="ATP-synt_B"/>
    <property type="match status" value="1"/>
</dbReference>
<keyword evidence="3 12" id="KW-0138">CF(0)</keyword>
<organism evidence="15 16">
    <name type="scientific">Carboxydichorda subterranea</name>
    <dbReference type="NCBI Taxonomy" id="3109565"/>
    <lineage>
        <taxon>Bacteria</taxon>
        <taxon>Bacillati</taxon>
        <taxon>Bacillota</taxon>
        <taxon>Limnochordia</taxon>
        <taxon>Limnochordales</taxon>
        <taxon>Geochordaceae</taxon>
        <taxon>Carboxydichorda</taxon>
    </lineage>
</organism>
<comment type="function">
    <text evidence="10 12">F(1)F(0) ATP synthase produces ATP from ADP in the presence of a proton or sodium gradient. F-type ATPases consist of two structural domains, F(1) containing the extramembraneous catalytic core and F(0) containing the membrane proton channel, linked together by a central stalk and a peripheral stalk. During catalysis, ATP synthesis in the catalytic domain of F(1) is coupled via a rotary mechanism of the central stalk subunits to proton translocation.</text>
</comment>
<keyword evidence="9 12" id="KW-0066">ATP synthesis</keyword>
<dbReference type="InterPro" id="IPR050059">
    <property type="entry name" value="ATP_synthase_B_chain"/>
</dbReference>
<feature type="coiled-coil region" evidence="14">
    <location>
        <begin position="62"/>
        <end position="144"/>
    </location>
</feature>
<keyword evidence="5 12" id="KW-0375">Hydrogen ion transport</keyword>
<evidence type="ECO:0000256" key="13">
    <source>
        <dbReference type="RuleBase" id="RU003848"/>
    </source>
</evidence>
<feature type="transmembrane region" description="Helical" evidence="12">
    <location>
        <begin position="26"/>
        <end position="48"/>
    </location>
</feature>
<sequence>MEWAASSAMFLAAAEGAAQTPLQFNVVTFLAQVINVLIVLYLLTRFLFKPLGEVLQKREAEVSESLDGARQARAEAEKLRDEMRASLEEARRRAQQELQRALEAAEQERQRRLKLAEEETRRMLEQARAEIRMEREQAVAAIRDEAAALAVDAAQHLLRRNISDDDQRRLAREFIEQVGERR</sequence>
<dbReference type="PANTHER" id="PTHR33445">
    <property type="entry name" value="ATP SYNTHASE SUBUNIT B', CHLOROPLASTIC"/>
    <property type="match status" value="1"/>
</dbReference>
<keyword evidence="16" id="KW-1185">Reference proteome</keyword>
<keyword evidence="7 12" id="KW-0406">Ion transport</keyword>
<evidence type="ECO:0000256" key="12">
    <source>
        <dbReference type="HAMAP-Rule" id="MF_01398"/>
    </source>
</evidence>
<keyword evidence="2 12" id="KW-0813">Transport</keyword>